<dbReference type="PANTHER" id="PTHR45839:SF7">
    <property type="entry name" value="SUCROSE SYNTHASE 1"/>
    <property type="match status" value="1"/>
</dbReference>
<keyword evidence="4" id="KW-0328">Glycosyltransferase</keyword>
<dbReference type="InterPro" id="IPR000368">
    <property type="entry name" value="Sucrose_synth_GT-B1"/>
</dbReference>
<dbReference type="GO" id="GO:0005985">
    <property type="term" value="P:sucrose metabolic process"/>
    <property type="evidence" value="ECO:0007669"/>
    <property type="project" value="InterPro"/>
</dbReference>
<dbReference type="Gene3D" id="3.40.50.2000">
    <property type="entry name" value="Glycogen Phosphorylase B"/>
    <property type="match status" value="1"/>
</dbReference>
<organism evidence="8 9">
    <name type="scientific">Senna tora</name>
    <dbReference type="NCBI Taxonomy" id="362788"/>
    <lineage>
        <taxon>Eukaryota</taxon>
        <taxon>Viridiplantae</taxon>
        <taxon>Streptophyta</taxon>
        <taxon>Embryophyta</taxon>
        <taxon>Tracheophyta</taxon>
        <taxon>Spermatophyta</taxon>
        <taxon>Magnoliopsida</taxon>
        <taxon>eudicotyledons</taxon>
        <taxon>Gunneridae</taxon>
        <taxon>Pentapetalae</taxon>
        <taxon>rosids</taxon>
        <taxon>fabids</taxon>
        <taxon>Fabales</taxon>
        <taxon>Fabaceae</taxon>
        <taxon>Caesalpinioideae</taxon>
        <taxon>Cassia clade</taxon>
        <taxon>Senna</taxon>
    </lineage>
</organism>
<dbReference type="Proteomes" id="UP000634136">
    <property type="component" value="Unassembled WGS sequence"/>
</dbReference>
<dbReference type="AlphaFoldDB" id="A0A834XIR0"/>
<evidence type="ECO:0000256" key="3">
    <source>
        <dbReference type="ARBA" id="ARBA00012540"/>
    </source>
</evidence>
<dbReference type="PANTHER" id="PTHR45839">
    <property type="match status" value="1"/>
</dbReference>
<evidence type="ECO:0000256" key="6">
    <source>
        <dbReference type="ARBA" id="ARBA00049030"/>
    </source>
</evidence>
<keyword evidence="9" id="KW-1185">Reference proteome</keyword>
<keyword evidence="5" id="KW-0808">Transferase</keyword>
<accession>A0A834XIR0</accession>
<comment type="function">
    <text evidence="1">Sucrose-cleaving enzyme that provides UDP-glucose and fructose for various metabolic pathways.</text>
</comment>
<name>A0A834XIR0_9FABA</name>
<comment type="catalytic activity">
    <reaction evidence="6">
        <text>an NDP-alpha-D-glucose + D-fructose = a ribonucleoside 5'-diphosphate + sucrose + H(+)</text>
        <dbReference type="Rhea" id="RHEA:16241"/>
        <dbReference type="ChEBI" id="CHEBI:15378"/>
        <dbReference type="ChEBI" id="CHEBI:17992"/>
        <dbReference type="ChEBI" id="CHEBI:37721"/>
        <dbReference type="ChEBI" id="CHEBI:57930"/>
        <dbReference type="ChEBI" id="CHEBI:76533"/>
        <dbReference type="EC" id="2.4.1.13"/>
    </reaction>
</comment>
<evidence type="ECO:0000256" key="4">
    <source>
        <dbReference type="ARBA" id="ARBA00022676"/>
    </source>
</evidence>
<dbReference type="InterPro" id="IPR012820">
    <property type="entry name" value="Sucrose_synthase_pln/cyn"/>
</dbReference>
<proteinExistence type="inferred from homology"/>
<evidence type="ECO:0000313" key="9">
    <source>
        <dbReference type="Proteomes" id="UP000634136"/>
    </source>
</evidence>
<dbReference type="GO" id="GO:0016157">
    <property type="term" value="F:sucrose synthase activity"/>
    <property type="evidence" value="ECO:0007669"/>
    <property type="project" value="UniProtKB-EC"/>
</dbReference>
<evidence type="ECO:0000259" key="7">
    <source>
        <dbReference type="Pfam" id="PF00862"/>
    </source>
</evidence>
<evidence type="ECO:0000256" key="1">
    <source>
        <dbReference type="ARBA" id="ARBA00002595"/>
    </source>
</evidence>
<feature type="domain" description="Sucrose synthase first GT-B" evidence="7">
    <location>
        <begin position="2"/>
        <end position="102"/>
    </location>
</feature>
<dbReference type="SUPFAM" id="SSF53756">
    <property type="entry name" value="UDP-Glycosyltransferase/glycogen phosphorylase"/>
    <property type="match status" value="1"/>
</dbReference>
<dbReference type="Pfam" id="PF00862">
    <property type="entry name" value="GT-B_Sucrose_synth"/>
    <property type="match status" value="1"/>
</dbReference>
<evidence type="ECO:0000256" key="5">
    <source>
        <dbReference type="ARBA" id="ARBA00022679"/>
    </source>
</evidence>
<comment type="caution">
    <text evidence="8">The sequence shown here is derived from an EMBL/GenBank/DDBJ whole genome shotgun (WGS) entry which is preliminary data.</text>
</comment>
<evidence type="ECO:0000256" key="2">
    <source>
        <dbReference type="ARBA" id="ARBA00005894"/>
    </source>
</evidence>
<dbReference type="EC" id="2.4.1.13" evidence="3"/>
<comment type="similarity">
    <text evidence="2">Belongs to the glycosyltransferase 1 family. Plant sucrose synthase subfamily.</text>
</comment>
<gene>
    <name evidence="8" type="ORF">G2W53_001441</name>
</gene>
<dbReference type="OrthoDB" id="937291at2759"/>
<reference evidence="8" key="1">
    <citation type="submission" date="2020-09" db="EMBL/GenBank/DDBJ databases">
        <title>Genome-Enabled Discovery of Anthraquinone Biosynthesis in Senna tora.</title>
        <authorList>
            <person name="Kang S.-H."/>
            <person name="Pandey R.P."/>
            <person name="Lee C.-M."/>
            <person name="Sim J.-S."/>
            <person name="Jeong J.-T."/>
            <person name="Choi B.-S."/>
            <person name="Jung M."/>
            <person name="Ginzburg D."/>
            <person name="Zhao K."/>
            <person name="Won S.Y."/>
            <person name="Oh T.-J."/>
            <person name="Yu Y."/>
            <person name="Kim N.-H."/>
            <person name="Lee O.R."/>
            <person name="Lee T.-H."/>
            <person name="Bashyal P."/>
            <person name="Kim T.-S."/>
            <person name="Lee W.-H."/>
            <person name="Kawkins C."/>
            <person name="Kim C.-K."/>
            <person name="Kim J.S."/>
            <person name="Ahn B.O."/>
            <person name="Rhee S.Y."/>
            <person name="Sohng J.K."/>
        </authorList>
    </citation>
    <scope>NUCLEOTIDE SEQUENCE</scope>
    <source>
        <tissue evidence="8">Leaf</tissue>
    </source>
</reference>
<protein>
    <recommendedName>
        <fullName evidence="3">sucrose synthase</fullName>
        <ecNumber evidence="3">2.4.1.13</ecNumber>
    </recommendedName>
</protein>
<evidence type="ECO:0000313" key="8">
    <source>
        <dbReference type="EMBL" id="KAF7844536.1"/>
    </source>
</evidence>
<sequence>MVRKWISRFQVWPYLETYTEDVAHELAKELQDKPDLIIGNYSDGNIVASLLAHKLGVTQCTIAHALEKTKYLVSNIYWKKFEEKYYFSCQFTAILFAMNHNDQYLPRDCSKPPRITTNPIVEENRVIKQNKGWRRNRVYTLVVLKGGVDDVASVEKKLDEGEV</sequence>
<dbReference type="EMBL" id="JAAIUW010000001">
    <property type="protein sequence ID" value="KAF7844536.1"/>
    <property type="molecule type" value="Genomic_DNA"/>
</dbReference>